<protein>
    <submittedName>
        <fullName evidence="1">Uncharacterized protein</fullName>
    </submittedName>
</protein>
<organism evidence="1">
    <name type="scientific">marine sediment metagenome</name>
    <dbReference type="NCBI Taxonomy" id="412755"/>
    <lineage>
        <taxon>unclassified sequences</taxon>
        <taxon>metagenomes</taxon>
        <taxon>ecological metagenomes</taxon>
    </lineage>
</organism>
<feature type="non-terminal residue" evidence="1">
    <location>
        <position position="132"/>
    </location>
</feature>
<feature type="non-terminal residue" evidence="1">
    <location>
        <position position="1"/>
    </location>
</feature>
<evidence type="ECO:0000313" key="1">
    <source>
        <dbReference type="EMBL" id="GAH05659.1"/>
    </source>
</evidence>
<proteinExistence type="predicted"/>
<reference evidence="1" key="1">
    <citation type="journal article" date="2014" name="Front. Microbiol.">
        <title>High frequency of phylogenetically diverse reductive dehalogenase-homologous genes in deep subseafloor sedimentary metagenomes.</title>
        <authorList>
            <person name="Kawai M."/>
            <person name="Futagami T."/>
            <person name="Toyoda A."/>
            <person name="Takaki Y."/>
            <person name="Nishi S."/>
            <person name="Hori S."/>
            <person name="Arai W."/>
            <person name="Tsubouchi T."/>
            <person name="Morono Y."/>
            <person name="Uchiyama I."/>
            <person name="Ito T."/>
            <person name="Fujiyama A."/>
            <person name="Inagaki F."/>
            <person name="Takami H."/>
        </authorList>
    </citation>
    <scope>NUCLEOTIDE SEQUENCE</scope>
    <source>
        <strain evidence="1">Expedition CK06-06</strain>
    </source>
</reference>
<dbReference type="AlphaFoldDB" id="X1DKW9"/>
<dbReference type="EMBL" id="BART01038455">
    <property type="protein sequence ID" value="GAH05659.1"/>
    <property type="molecule type" value="Genomic_DNA"/>
</dbReference>
<name>X1DKW9_9ZZZZ</name>
<gene>
    <name evidence="1" type="ORF">S01H4_63766</name>
</gene>
<accession>X1DKW9</accession>
<sequence>LDEMGIEFTEEKPPLHFLEAPLKKLLEKSTEITLPAGYTNETPDAFPILYTEYAYKQAECFSRKGAVDNPLFESGCILAGSACQCPETGEFYLVIDEVYEATGAKTTLTSMEYGGEDWRRIMTIIKARRRTH</sequence>
<comment type="caution">
    <text evidence="1">The sequence shown here is derived from an EMBL/GenBank/DDBJ whole genome shotgun (WGS) entry which is preliminary data.</text>
</comment>